<dbReference type="EMBL" id="LNIX01000018">
    <property type="protein sequence ID" value="OXA45046.1"/>
    <property type="molecule type" value="Genomic_DNA"/>
</dbReference>
<name>A0A226DLG1_FOLCA</name>
<protein>
    <submittedName>
        <fullName evidence="3">Uncharacterized protein</fullName>
    </submittedName>
</protein>
<feature type="region of interest" description="Disordered" evidence="1">
    <location>
        <begin position="117"/>
        <end position="210"/>
    </location>
</feature>
<accession>A0A226DLG1</accession>
<keyword evidence="4" id="KW-1185">Reference proteome</keyword>
<proteinExistence type="predicted"/>
<feature type="compositionally biased region" description="Polar residues" evidence="1">
    <location>
        <begin position="200"/>
        <end position="210"/>
    </location>
</feature>
<keyword evidence="2" id="KW-0812">Transmembrane</keyword>
<keyword evidence="2" id="KW-0472">Membrane</keyword>
<comment type="caution">
    <text evidence="3">The sequence shown here is derived from an EMBL/GenBank/DDBJ whole genome shotgun (WGS) entry which is preliminary data.</text>
</comment>
<evidence type="ECO:0000256" key="1">
    <source>
        <dbReference type="SAM" id="MobiDB-lite"/>
    </source>
</evidence>
<gene>
    <name evidence="3" type="ORF">Fcan01_19862</name>
</gene>
<organism evidence="3 4">
    <name type="scientific">Folsomia candida</name>
    <name type="common">Springtail</name>
    <dbReference type="NCBI Taxonomy" id="158441"/>
    <lineage>
        <taxon>Eukaryota</taxon>
        <taxon>Metazoa</taxon>
        <taxon>Ecdysozoa</taxon>
        <taxon>Arthropoda</taxon>
        <taxon>Hexapoda</taxon>
        <taxon>Collembola</taxon>
        <taxon>Entomobryomorpha</taxon>
        <taxon>Isotomoidea</taxon>
        <taxon>Isotomidae</taxon>
        <taxon>Proisotominae</taxon>
        <taxon>Folsomia</taxon>
    </lineage>
</organism>
<evidence type="ECO:0000256" key="2">
    <source>
        <dbReference type="SAM" id="Phobius"/>
    </source>
</evidence>
<sequence>MTFQYAISFLQDLIHLAQLLVKLGITCYLSFVLAFTYFKAVRVLARRGFRFEADVNPAAVGEHVVAATWVQVHVYLPSPTDQPNFGGDMVIEIVMEKFNIEWRNEFDRLQETGILSERIPTAGSEEERGISTPKHPPASDIPQSAYSCATLHQHPERPGHSHPVAILISDDLPISTTSSPSGPDTNSPNRHDPCEAGAAISSTESPSRGD</sequence>
<dbReference type="Proteomes" id="UP000198287">
    <property type="component" value="Unassembled WGS sequence"/>
</dbReference>
<dbReference type="AlphaFoldDB" id="A0A226DLG1"/>
<evidence type="ECO:0000313" key="4">
    <source>
        <dbReference type="Proteomes" id="UP000198287"/>
    </source>
</evidence>
<feature type="compositionally biased region" description="Polar residues" evidence="1">
    <location>
        <begin position="174"/>
        <end position="188"/>
    </location>
</feature>
<keyword evidence="2" id="KW-1133">Transmembrane helix</keyword>
<feature type="transmembrane region" description="Helical" evidence="2">
    <location>
        <begin position="20"/>
        <end position="38"/>
    </location>
</feature>
<reference evidence="3 4" key="1">
    <citation type="submission" date="2015-12" db="EMBL/GenBank/DDBJ databases">
        <title>The genome of Folsomia candida.</title>
        <authorList>
            <person name="Faddeeva A."/>
            <person name="Derks M.F."/>
            <person name="Anvar Y."/>
            <person name="Smit S."/>
            <person name="Van Straalen N."/>
            <person name="Roelofs D."/>
        </authorList>
    </citation>
    <scope>NUCLEOTIDE SEQUENCE [LARGE SCALE GENOMIC DNA]</scope>
    <source>
        <strain evidence="3 4">VU population</strain>
        <tissue evidence="3">Whole body</tissue>
    </source>
</reference>
<evidence type="ECO:0000313" key="3">
    <source>
        <dbReference type="EMBL" id="OXA45046.1"/>
    </source>
</evidence>